<dbReference type="AlphaFoldDB" id="A0A1E3QYM1"/>
<keyword evidence="1" id="KW-0547">Nucleotide-binding</keyword>
<dbReference type="PANTHER" id="PTHR43158:SF2">
    <property type="entry name" value="SKFA PEPTIDE EXPORT ATP-BINDING PROTEIN SKFE"/>
    <property type="match status" value="1"/>
</dbReference>
<dbReference type="CDD" id="cd00267">
    <property type="entry name" value="ABC_ATPase"/>
    <property type="match status" value="1"/>
</dbReference>
<name>A0A1E3QYM1_9ASCO</name>
<organism evidence="4 5">
    <name type="scientific">Babjeviella inositovora NRRL Y-12698</name>
    <dbReference type="NCBI Taxonomy" id="984486"/>
    <lineage>
        <taxon>Eukaryota</taxon>
        <taxon>Fungi</taxon>
        <taxon>Dikarya</taxon>
        <taxon>Ascomycota</taxon>
        <taxon>Saccharomycotina</taxon>
        <taxon>Pichiomycetes</taxon>
        <taxon>Serinales incertae sedis</taxon>
        <taxon>Babjeviella</taxon>
    </lineage>
</organism>
<keyword evidence="5" id="KW-1185">Reference proteome</keyword>
<gene>
    <name evidence="4" type="ORF">BABINDRAFT_31000</name>
</gene>
<dbReference type="GO" id="GO:0005524">
    <property type="term" value="F:ATP binding"/>
    <property type="evidence" value="ECO:0007669"/>
    <property type="project" value="UniProtKB-KW"/>
</dbReference>
<dbReference type="Pfam" id="PF00005">
    <property type="entry name" value="ABC_tran"/>
    <property type="match status" value="1"/>
</dbReference>
<evidence type="ECO:0000256" key="2">
    <source>
        <dbReference type="ARBA" id="ARBA00022840"/>
    </source>
</evidence>
<dbReference type="OrthoDB" id="6512918at2759"/>
<protein>
    <recommendedName>
        <fullName evidence="3">ABC transporter domain-containing protein</fullName>
    </recommendedName>
</protein>
<sequence length="316" mass="35282">MNETELLAIKTTHLTYTFPQTDKVGLADINLDIPWGTSNLLIGPNGAGKSTLLKILAGKTLTKAGSVFVNGSDPFRASNGNNGLIHTTYLGTEWASNPIVRRDIPVVVLLASIGGNDYPERRDLLVKLLDIDITWRMNNVSDGERRRVQLAMGLLQPWKLLLLDEVTVDLDVLVRNELLKYLKSECVTRGCCVIYATHIFDGLGNWPDKIIHISGGGKLDDVQLHDIDFSGASTVSQSLTVTDNNNKRTMQLTAVPSLHPLALYWLTEDILSRGLDREQGEKNRPSWDELKERMEGLFYDGDSSRVTEYFKKTRKT</sequence>
<accession>A0A1E3QYM1</accession>
<proteinExistence type="predicted"/>
<dbReference type="Proteomes" id="UP000094336">
    <property type="component" value="Unassembled WGS sequence"/>
</dbReference>
<evidence type="ECO:0000259" key="3">
    <source>
        <dbReference type="PROSITE" id="PS50893"/>
    </source>
</evidence>
<dbReference type="GO" id="GO:0030014">
    <property type="term" value="C:CCR4-NOT complex"/>
    <property type="evidence" value="ECO:0007669"/>
    <property type="project" value="EnsemblFungi"/>
</dbReference>
<dbReference type="GO" id="GO:0016887">
    <property type="term" value="F:ATP hydrolysis activity"/>
    <property type="evidence" value="ECO:0007669"/>
    <property type="project" value="InterPro"/>
</dbReference>
<evidence type="ECO:0000313" key="4">
    <source>
        <dbReference type="EMBL" id="ODQ82187.1"/>
    </source>
</evidence>
<keyword evidence="2" id="KW-0067">ATP-binding</keyword>
<dbReference type="SUPFAM" id="SSF52540">
    <property type="entry name" value="P-loop containing nucleoside triphosphate hydrolases"/>
    <property type="match status" value="1"/>
</dbReference>
<dbReference type="GO" id="GO:0006357">
    <property type="term" value="P:regulation of transcription by RNA polymerase II"/>
    <property type="evidence" value="ECO:0007669"/>
    <property type="project" value="EnsemblFungi"/>
</dbReference>
<feature type="domain" description="ABC transporter" evidence="3">
    <location>
        <begin position="9"/>
        <end position="240"/>
    </location>
</feature>
<dbReference type="PROSITE" id="PS50893">
    <property type="entry name" value="ABC_TRANSPORTER_2"/>
    <property type="match status" value="1"/>
</dbReference>
<evidence type="ECO:0000256" key="1">
    <source>
        <dbReference type="ARBA" id="ARBA00022741"/>
    </source>
</evidence>
<reference evidence="5" key="1">
    <citation type="submission" date="2016-05" db="EMBL/GenBank/DDBJ databases">
        <title>Comparative genomics of biotechnologically important yeasts.</title>
        <authorList>
            <consortium name="DOE Joint Genome Institute"/>
            <person name="Riley R."/>
            <person name="Haridas S."/>
            <person name="Wolfe K.H."/>
            <person name="Lopes M.R."/>
            <person name="Hittinger C.T."/>
            <person name="Goker M."/>
            <person name="Salamov A."/>
            <person name="Wisecaver J."/>
            <person name="Long T.M."/>
            <person name="Aerts A.L."/>
            <person name="Barry K."/>
            <person name="Choi C."/>
            <person name="Clum A."/>
            <person name="Coughlan A.Y."/>
            <person name="Deshpande S."/>
            <person name="Douglass A.P."/>
            <person name="Hanson S.J."/>
            <person name="Klenk H.-P."/>
            <person name="Labutti K."/>
            <person name="Lapidus A."/>
            <person name="Lindquist E."/>
            <person name="Lipzen A."/>
            <person name="Meier-Kolthoff J.P."/>
            <person name="Ohm R.A."/>
            <person name="Otillar R.P."/>
            <person name="Pangilinan J."/>
            <person name="Peng Y."/>
            <person name="Rokas A."/>
            <person name="Rosa C.A."/>
            <person name="Scheuner C."/>
            <person name="Sibirny A.A."/>
            <person name="Slot J.C."/>
            <person name="Stielow J.B."/>
            <person name="Sun H."/>
            <person name="Kurtzman C.P."/>
            <person name="Blackwell M."/>
            <person name="Grigoriev I.V."/>
            <person name="Jeffries T.W."/>
        </authorList>
    </citation>
    <scope>NUCLEOTIDE SEQUENCE [LARGE SCALE GENOMIC DNA]</scope>
    <source>
        <strain evidence="5">NRRL Y-12698</strain>
    </source>
</reference>
<dbReference type="SMART" id="SM00382">
    <property type="entry name" value="AAA"/>
    <property type="match status" value="1"/>
</dbReference>
<dbReference type="InterPro" id="IPR003593">
    <property type="entry name" value="AAA+_ATPase"/>
</dbReference>
<dbReference type="InterPro" id="IPR027417">
    <property type="entry name" value="P-loop_NTPase"/>
</dbReference>
<evidence type="ECO:0000313" key="5">
    <source>
        <dbReference type="Proteomes" id="UP000094336"/>
    </source>
</evidence>
<dbReference type="RefSeq" id="XP_018987515.1">
    <property type="nucleotide sequence ID" value="XM_019131514.1"/>
</dbReference>
<dbReference type="STRING" id="984486.A0A1E3QYM1"/>
<dbReference type="Gene3D" id="3.40.50.300">
    <property type="entry name" value="P-loop containing nucleotide triphosphate hydrolases"/>
    <property type="match status" value="1"/>
</dbReference>
<dbReference type="PANTHER" id="PTHR43158">
    <property type="entry name" value="SKFA PEPTIDE EXPORT ATP-BINDING PROTEIN SKFE"/>
    <property type="match status" value="1"/>
</dbReference>
<dbReference type="InterPro" id="IPR003439">
    <property type="entry name" value="ABC_transporter-like_ATP-bd"/>
</dbReference>
<dbReference type="GeneID" id="30149367"/>
<dbReference type="EMBL" id="KV454426">
    <property type="protein sequence ID" value="ODQ82187.1"/>
    <property type="molecule type" value="Genomic_DNA"/>
</dbReference>